<evidence type="ECO:0000256" key="1">
    <source>
        <dbReference type="SAM" id="MobiDB-lite"/>
    </source>
</evidence>
<feature type="compositionally biased region" description="Low complexity" evidence="1">
    <location>
        <begin position="501"/>
        <end position="534"/>
    </location>
</feature>
<accession>A0A512IIM2</accession>
<keyword evidence="3" id="KW-1185">Reference proteome</keyword>
<dbReference type="Proteomes" id="UP000321103">
    <property type="component" value="Unassembled WGS sequence"/>
</dbReference>
<gene>
    <name evidence="2" type="ORF">KTU01_36920</name>
</gene>
<organism evidence="2 3">
    <name type="scientific">Kocuria turfanensis</name>
    <dbReference type="NCBI Taxonomy" id="388357"/>
    <lineage>
        <taxon>Bacteria</taxon>
        <taxon>Bacillati</taxon>
        <taxon>Actinomycetota</taxon>
        <taxon>Actinomycetes</taxon>
        <taxon>Micrococcales</taxon>
        <taxon>Micrococcaceae</taxon>
        <taxon>Kocuria</taxon>
    </lineage>
</organism>
<dbReference type="STRING" id="388357.GCA_001580365_03837"/>
<dbReference type="AlphaFoldDB" id="A0A512IIM2"/>
<feature type="region of interest" description="Disordered" evidence="1">
    <location>
        <begin position="84"/>
        <end position="123"/>
    </location>
</feature>
<reference evidence="2 3" key="1">
    <citation type="submission" date="2019-07" db="EMBL/GenBank/DDBJ databases">
        <title>Whole genome shotgun sequence of Kocuria turfanensis NBRC 107627.</title>
        <authorList>
            <person name="Hosoyama A."/>
            <person name="Uohara A."/>
            <person name="Ohji S."/>
            <person name="Ichikawa N."/>
        </authorList>
    </citation>
    <scope>NUCLEOTIDE SEQUENCE [LARGE SCALE GENOMIC DNA]</scope>
    <source>
        <strain evidence="2 3">NBRC 107627</strain>
    </source>
</reference>
<dbReference type="EMBL" id="BJZS01000154">
    <property type="protein sequence ID" value="GEO97569.1"/>
    <property type="molecule type" value="Genomic_DNA"/>
</dbReference>
<proteinExistence type="predicted"/>
<sequence length="534" mass="54793">MSVAVHTWPVITLTFGAEQIVADANGEVLTYPVLDAATAHEVAADAATEACRRLGLKACRVQGHTEDGSMFEMVVDAELGTLEEYEPPAGPGAAGPGSAERSAARRGGSSARTRTAGARSGNQRRRALAIWGSVGVLALTAGTSVAMNLTEGEGEGEPVAVVHTPPPAQLPVPAPAGWDTYGAWATPMSGSQVQAVLDWEGRPVSVDGAKLIGHDPDTGVEQWSRSAPFTVTQLAMFTVDGQTRLAAATGKELVLFTPDSTEPIRVQVPQEATVVLDGGTVPRLDLPNQKSLLVAADGSTASRVVPAAAKPLEAQGEDLIAADAKAGKVWRVGTDSAALPKPATLPAPAKGAELTGILGSVEGRVVAAWKDGKQTIVGFYDVDEATEATAVKQVAVRELDGNQITTSTVQTDRVHGLLLASTVLIDVDATTAHRLDGQATLAAGYAWVTNDGKQTQVTRDGATEATTTADQAAVPDVITDNGMALTRVAGATDGSLYALVETGPTPTASPTASTSPAESPSPTESTTPTAKETP</sequence>
<comment type="caution">
    <text evidence="2">The sequence shown here is derived from an EMBL/GenBank/DDBJ whole genome shotgun (WGS) entry which is preliminary data.</text>
</comment>
<protein>
    <submittedName>
        <fullName evidence="2">Uncharacterized protein</fullName>
    </submittedName>
</protein>
<evidence type="ECO:0000313" key="2">
    <source>
        <dbReference type="EMBL" id="GEO97569.1"/>
    </source>
</evidence>
<dbReference type="RefSeq" id="WP_062737466.1">
    <property type="nucleotide sequence ID" value="NZ_CP014484.1"/>
</dbReference>
<feature type="region of interest" description="Disordered" evidence="1">
    <location>
        <begin position="499"/>
        <end position="534"/>
    </location>
</feature>
<name>A0A512IIM2_9MICC</name>
<evidence type="ECO:0000313" key="3">
    <source>
        <dbReference type="Proteomes" id="UP000321103"/>
    </source>
</evidence>
<dbReference type="SUPFAM" id="SSF63829">
    <property type="entry name" value="Calcium-dependent phosphotriesterase"/>
    <property type="match status" value="1"/>
</dbReference>
<feature type="compositionally biased region" description="Low complexity" evidence="1">
    <location>
        <begin position="96"/>
        <end position="121"/>
    </location>
</feature>